<dbReference type="RefSeq" id="WP_122897115.1">
    <property type="nucleotide sequence ID" value="NZ_RHIB01000001.1"/>
</dbReference>
<evidence type="ECO:0000256" key="2">
    <source>
        <dbReference type="ARBA" id="ARBA00009272"/>
    </source>
</evidence>
<evidence type="ECO:0000256" key="3">
    <source>
        <dbReference type="ARBA" id="ARBA00023143"/>
    </source>
</evidence>
<proteinExistence type="inferred from homology"/>
<protein>
    <recommendedName>
        <fullName evidence="4 5">Flagellar hook-basal body complex protein FliE</fullName>
    </recommendedName>
</protein>
<dbReference type="HAMAP" id="MF_00724">
    <property type="entry name" value="FliE"/>
    <property type="match status" value="1"/>
</dbReference>
<keyword evidence="3 4" id="KW-0975">Bacterial flagellum</keyword>
<name>A0A3M7TVC5_9BACI</name>
<dbReference type="InterPro" id="IPR001624">
    <property type="entry name" value="FliE"/>
</dbReference>
<evidence type="ECO:0000313" key="7">
    <source>
        <dbReference type="Proteomes" id="UP000278746"/>
    </source>
</evidence>
<keyword evidence="7" id="KW-1185">Reference proteome</keyword>
<sequence length="100" mass="10996">MDPVQSIQNSMMKPAAGKMSARPGFEARQAFAGWLNQAVQDVNDKQIASTAATEKMARGENIDLHDVMIASQKASVALQTTVEVRNKAIEAYQEIMRMQV</sequence>
<evidence type="ECO:0000256" key="4">
    <source>
        <dbReference type="HAMAP-Rule" id="MF_00724"/>
    </source>
</evidence>
<dbReference type="EMBL" id="RHIB01000001">
    <property type="protein sequence ID" value="RNA69598.1"/>
    <property type="molecule type" value="Genomic_DNA"/>
</dbReference>
<accession>A0A3M7TVC5</accession>
<evidence type="ECO:0000256" key="1">
    <source>
        <dbReference type="ARBA" id="ARBA00004117"/>
    </source>
</evidence>
<dbReference type="PRINTS" id="PR01006">
    <property type="entry name" value="FLGHOOKFLIE"/>
</dbReference>
<dbReference type="Proteomes" id="UP000278746">
    <property type="component" value="Unassembled WGS sequence"/>
</dbReference>
<dbReference type="PANTHER" id="PTHR34653">
    <property type="match status" value="1"/>
</dbReference>
<dbReference type="OrthoDB" id="9812413at2"/>
<dbReference type="GO" id="GO:0005198">
    <property type="term" value="F:structural molecule activity"/>
    <property type="evidence" value="ECO:0007669"/>
    <property type="project" value="UniProtKB-UniRule"/>
</dbReference>
<keyword evidence="6" id="KW-0282">Flagellum</keyword>
<dbReference type="GO" id="GO:0003774">
    <property type="term" value="F:cytoskeletal motor activity"/>
    <property type="evidence" value="ECO:0007669"/>
    <property type="project" value="InterPro"/>
</dbReference>
<evidence type="ECO:0000313" key="6">
    <source>
        <dbReference type="EMBL" id="RNA69598.1"/>
    </source>
</evidence>
<reference evidence="6 7" key="1">
    <citation type="submission" date="2018-10" db="EMBL/GenBank/DDBJ databases">
        <title>Bacillus Keqinensis sp. nov., a moderately halophilic bacterium isolated from a saline-alkaline lake.</title>
        <authorList>
            <person name="Wang H."/>
        </authorList>
    </citation>
    <scope>NUCLEOTIDE SEQUENCE [LARGE SCALE GENOMIC DNA]</scope>
    <source>
        <strain evidence="6 7">KQ-3</strain>
    </source>
</reference>
<keyword evidence="6" id="KW-0969">Cilium</keyword>
<comment type="subcellular location">
    <subcellularLocation>
        <location evidence="1 4">Bacterial flagellum basal body</location>
    </subcellularLocation>
</comment>
<dbReference type="GO" id="GO:0071973">
    <property type="term" value="P:bacterial-type flagellum-dependent cell motility"/>
    <property type="evidence" value="ECO:0007669"/>
    <property type="project" value="InterPro"/>
</dbReference>
<gene>
    <name evidence="4 6" type="primary">fliE</name>
    <name evidence="6" type="ORF">EBO34_06580</name>
</gene>
<dbReference type="PANTHER" id="PTHR34653:SF1">
    <property type="entry name" value="FLAGELLAR HOOK-BASAL BODY COMPLEX PROTEIN FLIE"/>
    <property type="match status" value="1"/>
</dbReference>
<keyword evidence="6" id="KW-0966">Cell projection</keyword>
<evidence type="ECO:0000256" key="5">
    <source>
        <dbReference type="NCBIfam" id="TIGR00205"/>
    </source>
</evidence>
<dbReference type="Pfam" id="PF02049">
    <property type="entry name" value="FliE"/>
    <property type="match status" value="1"/>
</dbReference>
<organism evidence="6 7">
    <name type="scientific">Alteribacter keqinensis</name>
    <dbReference type="NCBI Taxonomy" id="2483800"/>
    <lineage>
        <taxon>Bacteria</taxon>
        <taxon>Bacillati</taxon>
        <taxon>Bacillota</taxon>
        <taxon>Bacilli</taxon>
        <taxon>Bacillales</taxon>
        <taxon>Bacillaceae</taxon>
        <taxon>Alteribacter</taxon>
    </lineage>
</organism>
<dbReference type="GO" id="GO:0009425">
    <property type="term" value="C:bacterial-type flagellum basal body"/>
    <property type="evidence" value="ECO:0007669"/>
    <property type="project" value="UniProtKB-SubCell"/>
</dbReference>
<dbReference type="AlphaFoldDB" id="A0A3M7TVC5"/>
<comment type="caution">
    <text evidence="6">The sequence shown here is derived from an EMBL/GenBank/DDBJ whole genome shotgun (WGS) entry which is preliminary data.</text>
</comment>
<dbReference type="NCBIfam" id="TIGR00205">
    <property type="entry name" value="fliE"/>
    <property type="match status" value="1"/>
</dbReference>
<comment type="similarity">
    <text evidence="2 4">Belongs to the FliE family.</text>
</comment>